<evidence type="ECO:0000256" key="2">
    <source>
        <dbReference type="ARBA" id="ARBA00023043"/>
    </source>
</evidence>
<name>A0A9N9UQ23_9HYPO</name>
<keyword evidence="1" id="KW-0677">Repeat</keyword>
<dbReference type="OrthoDB" id="366390at2759"/>
<dbReference type="InterPro" id="IPR036770">
    <property type="entry name" value="Ankyrin_rpt-contain_sf"/>
</dbReference>
<evidence type="ECO:0000313" key="4">
    <source>
        <dbReference type="Proteomes" id="UP000754883"/>
    </source>
</evidence>
<accession>A0A9N9UQ23</accession>
<dbReference type="InterPro" id="IPR051165">
    <property type="entry name" value="Multifunctional_ANK_Repeat"/>
</dbReference>
<protein>
    <submittedName>
        <fullName evidence="3">Uncharacterized protein</fullName>
    </submittedName>
</protein>
<dbReference type="AlphaFoldDB" id="A0A9N9UQ23"/>
<evidence type="ECO:0000256" key="1">
    <source>
        <dbReference type="ARBA" id="ARBA00022737"/>
    </source>
</evidence>
<dbReference type="Proteomes" id="UP000754883">
    <property type="component" value="Unassembled WGS sequence"/>
</dbReference>
<dbReference type="EMBL" id="CABFNO020001546">
    <property type="protein sequence ID" value="CAG9998215.1"/>
    <property type="molecule type" value="Genomic_DNA"/>
</dbReference>
<proteinExistence type="predicted"/>
<keyword evidence="2" id="KW-0040">ANK repeat</keyword>
<dbReference type="InterPro" id="IPR002110">
    <property type="entry name" value="Ankyrin_rpt"/>
</dbReference>
<dbReference type="Gene3D" id="1.25.40.20">
    <property type="entry name" value="Ankyrin repeat-containing domain"/>
    <property type="match status" value="2"/>
</dbReference>
<dbReference type="SUPFAM" id="SSF48403">
    <property type="entry name" value="Ankyrin repeat"/>
    <property type="match status" value="1"/>
</dbReference>
<gene>
    <name evidence="3" type="ORF">CBYS24578_00003527</name>
</gene>
<organism evidence="3 4">
    <name type="scientific">Clonostachys byssicola</name>
    <dbReference type="NCBI Taxonomy" id="160290"/>
    <lineage>
        <taxon>Eukaryota</taxon>
        <taxon>Fungi</taxon>
        <taxon>Dikarya</taxon>
        <taxon>Ascomycota</taxon>
        <taxon>Pezizomycotina</taxon>
        <taxon>Sordariomycetes</taxon>
        <taxon>Hypocreomycetidae</taxon>
        <taxon>Hypocreales</taxon>
        <taxon>Bionectriaceae</taxon>
        <taxon>Clonostachys</taxon>
    </lineage>
</organism>
<dbReference type="SMART" id="SM00248">
    <property type="entry name" value="ANK"/>
    <property type="match status" value="5"/>
</dbReference>
<dbReference type="PANTHER" id="PTHR24123:SF33">
    <property type="entry name" value="PROTEIN HOS4"/>
    <property type="match status" value="1"/>
</dbReference>
<dbReference type="Pfam" id="PF12796">
    <property type="entry name" value="Ank_2"/>
    <property type="match status" value="1"/>
</dbReference>
<reference evidence="3" key="1">
    <citation type="submission" date="2021-10" db="EMBL/GenBank/DDBJ databases">
        <authorList>
            <person name="Piombo E."/>
        </authorList>
    </citation>
    <scope>NUCLEOTIDE SEQUENCE</scope>
</reference>
<dbReference type="PANTHER" id="PTHR24123">
    <property type="entry name" value="ANKYRIN REPEAT-CONTAINING"/>
    <property type="match status" value="1"/>
</dbReference>
<sequence>MTMNILSLPPELVTRIFDEFASSAEVKRVMRRRVVSHQFKRFIDDAIFRLCLLDGHKNRSEAVNYVDRYLPQPEDNFIAEYLAFQASMAKEPTSLIGRIWRAAEVVSERVGDAGKESAHARLKSLCILSLKDSSLVDKLFKARRRSRPTECSAASLAADDRVAAVYLGDEAYIQALVAQGAEFCDWGDTVDVKSDIFGSAFDAAALAGDVPMIRLLLSSNRHYDPPGSIMPSNLQRHILNRASFCGHANAFDFALDCGPSLDLEAGEKRELSGPGFDCLERAIAKTPIVENYKRGAGMFSPDSKVFDKKGFGDLDSRLTRSAGLGFVDKMNYFLGLGASADGQCEADDSHFKPLSWGIRSSNPEVVRILLAHGADPNRFPLCNTALMKAARESSLPIAKMLIEAGARVNEGLPPPIVVAVFKEDMEMFNLLRRHGARLDTLETGNWAMAVARFHQLDCMVRILEQQGVEKGAVLHRCATAQESYDYEYIFAVPPHLEYEHDPEAAALFIALEAGVESEEE</sequence>
<comment type="caution">
    <text evidence="3">The sequence shown here is derived from an EMBL/GenBank/DDBJ whole genome shotgun (WGS) entry which is preliminary data.</text>
</comment>
<keyword evidence="4" id="KW-1185">Reference proteome</keyword>
<evidence type="ECO:0000313" key="3">
    <source>
        <dbReference type="EMBL" id="CAG9998215.1"/>
    </source>
</evidence>